<dbReference type="SFLD" id="SFLDG01135">
    <property type="entry name" value="C1.5.6:_HAD__Beta-PGM__Phospha"/>
    <property type="match status" value="1"/>
</dbReference>
<dbReference type="EMBL" id="PJKA01000012">
    <property type="protein sequence ID" value="PNC17585.1"/>
    <property type="molecule type" value="Genomic_DNA"/>
</dbReference>
<dbReference type="RefSeq" id="WP_102714126.1">
    <property type="nucleotide sequence ID" value="NZ_PJKA01000012.1"/>
</dbReference>
<dbReference type="GO" id="GO:0050308">
    <property type="term" value="F:sugar-phosphatase activity"/>
    <property type="evidence" value="ECO:0007669"/>
    <property type="project" value="TreeGrafter"/>
</dbReference>
<evidence type="ECO:0000313" key="2">
    <source>
        <dbReference type="Proteomes" id="UP000236000"/>
    </source>
</evidence>
<dbReference type="InterPro" id="IPR051806">
    <property type="entry name" value="HAD-like_SPP"/>
</dbReference>
<dbReference type="Gene3D" id="3.40.50.1000">
    <property type="entry name" value="HAD superfamily/HAD-like"/>
    <property type="match status" value="1"/>
</dbReference>
<evidence type="ECO:0000313" key="1">
    <source>
        <dbReference type="EMBL" id="PNC17585.1"/>
    </source>
</evidence>
<dbReference type="InterPro" id="IPR006439">
    <property type="entry name" value="HAD-SF_hydro_IA"/>
</dbReference>
<dbReference type="SFLD" id="SFLDS00003">
    <property type="entry name" value="Haloacid_Dehalogenase"/>
    <property type="match status" value="1"/>
</dbReference>
<name>A0A2N8HCG7_9BACT</name>
<accession>A0A2N8HCG7</accession>
<dbReference type="PANTHER" id="PTHR43481:SF4">
    <property type="entry name" value="GLYCEROL-1-PHOSPHATE PHOSPHOHYDROLASE 1-RELATED"/>
    <property type="match status" value="1"/>
</dbReference>
<gene>
    <name evidence="1" type="ORF">CXU22_07480</name>
</gene>
<protein>
    <submittedName>
        <fullName evidence="1">HAD family phosphatase</fullName>
    </submittedName>
</protein>
<proteinExistence type="predicted"/>
<dbReference type="NCBIfam" id="TIGR01509">
    <property type="entry name" value="HAD-SF-IA-v3"/>
    <property type="match status" value="1"/>
</dbReference>
<dbReference type="SFLD" id="SFLDG01129">
    <property type="entry name" value="C1.5:_HAD__Beta-PGM__Phosphata"/>
    <property type="match status" value="1"/>
</dbReference>
<dbReference type="Gene3D" id="1.10.150.240">
    <property type="entry name" value="Putative phosphatase, domain 2"/>
    <property type="match status" value="1"/>
</dbReference>
<dbReference type="CDD" id="cd07505">
    <property type="entry name" value="HAD_BPGM-like"/>
    <property type="match status" value="1"/>
</dbReference>
<comment type="caution">
    <text evidence="1">The sequence shown here is derived from an EMBL/GenBank/DDBJ whole genome shotgun (WGS) entry which is preliminary data.</text>
</comment>
<dbReference type="Pfam" id="PF00702">
    <property type="entry name" value="Hydrolase"/>
    <property type="match status" value="1"/>
</dbReference>
<reference evidence="1 2" key="1">
    <citation type="journal article" date="2017" name="BMC Genomics">
        <title>Genome sequencing of 39 Akkermansia muciniphila isolates reveals its population structure, genomic and functional diverisity, and global distribution in mammalian gut microbiotas.</title>
        <authorList>
            <person name="Guo X."/>
            <person name="Li S."/>
            <person name="Zhang J."/>
            <person name="Wu F."/>
            <person name="Li X."/>
            <person name="Wu D."/>
            <person name="Zhang M."/>
            <person name="Ou Z."/>
            <person name="Jie Z."/>
            <person name="Yan Q."/>
            <person name="Li P."/>
            <person name="Yi J."/>
            <person name="Peng Y."/>
        </authorList>
    </citation>
    <scope>NUCLEOTIDE SEQUENCE [LARGE SCALE GENOMIC DNA]</scope>
    <source>
        <strain evidence="1 2">GP24</strain>
    </source>
</reference>
<dbReference type="SUPFAM" id="SSF56784">
    <property type="entry name" value="HAD-like"/>
    <property type="match status" value="1"/>
</dbReference>
<dbReference type="InterPro" id="IPR023198">
    <property type="entry name" value="PGP-like_dom2"/>
</dbReference>
<dbReference type="OrthoDB" id="9797743at2"/>
<dbReference type="Proteomes" id="UP000236000">
    <property type="component" value="Unassembled WGS sequence"/>
</dbReference>
<dbReference type="InterPro" id="IPR023214">
    <property type="entry name" value="HAD_sf"/>
</dbReference>
<dbReference type="PRINTS" id="PR00413">
    <property type="entry name" value="HADHALOGNASE"/>
</dbReference>
<dbReference type="PANTHER" id="PTHR43481">
    <property type="entry name" value="FRUCTOSE-1-PHOSPHATE PHOSPHATASE"/>
    <property type="match status" value="1"/>
</dbReference>
<dbReference type="AlphaFoldDB" id="A0A2N8HCG7"/>
<dbReference type="InterPro" id="IPR036412">
    <property type="entry name" value="HAD-like_sf"/>
</dbReference>
<organism evidence="1 2">
    <name type="scientific">Akkermansia muciniphila</name>
    <dbReference type="NCBI Taxonomy" id="239935"/>
    <lineage>
        <taxon>Bacteria</taxon>
        <taxon>Pseudomonadati</taxon>
        <taxon>Verrucomicrobiota</taxon>
        <taxon>Verrucomicrobiia</taxon>
        <taxon>Verrucomicrobiales</taxon>
        <taxon>Akkermansiaceae</taxon>
        <taxon>Akkermansia</taxon>
    </lineage>
</organism>
<sequence>MKKRVDLPEKKYEGYIFDLDGTLVDSMPLHYKAWRKALARAGAPDSVFREDEFYSCGGKSANDVVSFLNGRYGLVMDAASTAADKRRIYLEMLEEEGMEPIHEVVEFVRSLGDAPKAIATGSAIPGASRTLAAAGLSGLFDVILTPEDVENGKPAPDMFLKAAELLGAAPGRCVVFEDAVPGIKAAAAAGMDCVQVRRASLA</sequence>